<sequence length="105" mass="11958">MGSMSLNVFTDNVFNPEDAEKVTNEHIKNLSKLLGINHFDPICEAFNFDRNISLNLLDSNDSNYNATYEQLLSGWKSGKKLNDLDELLKESGIRLTSSYKKNNQQ</sequence>
<reference evidence="1" key="2">
    <citation type="submission" date="2021-01" db="UniProtKB">
        <authorList>
            <consortium name="EnsemblMetazoa"/>
        </authorList>
    </citation>
    <scope>IDENTIFICATION</scope>
</reference>
<evidence type="ECO:0000313" key="1">
    <source>
        <dbReference type="EnsemblMetazoa" id="XP_030844878"/>
    </source>
</evidence>
<keyword evidence="2" id="KW-1185">Reference proteome</keyword>
<proteinExistence type="predicted"/>
<protein>
    <submittedName>
        <fullName evidence="1">Uncharacterized protein</fullName>
    </submittedName>
</protein>
<dbReference type="EnsemblMetazoa" id="XM_030989018">
    <property type="protein sequence ID" value="XP_030844878"/>
    <property type="gene ID" value="LOC105437093"/>
</dbReference>
<dbReference type="RefSeq" id="XP_030844878.1">
    <property type="nucleotide sequence ID" value="XM_030989018.1"/>
</dbReference>
<dbReference type="InParanoid" id="A0A7M7T0J1"/>
<name>A0A7M7T0J1_STRPU</name>
<accession>A0A7M7T0J1</accession>
<dbReference type="GeneID" id="105437093"/>
<dbReference type="Proteomes" id="UP000007110">
    <property type="component" value="Unassembled WGS sequence"/>
</dbReference>
<reference evidence="2" key="1">
    <citation type="submission" date="2015-02" db="EMBL/GenBank/DDBJ databases">
        <title>Genome sequencing for Strongylocentrotus purpuratus.</title>
        <authorList>
            <person name="Murali S."/>
            <person name="Liu Y."/>
            <person name="Vee V."/>
            <person name="English A."/>
            <person name="Wang M."/>
            <person name="Skinner E."/>
            <person name="Han Y."/>
            <person name="Muzny D.M."/>
            <person name="Worley K.C."/>
            <person name="Gibbs R.A."/>
        </authorList>
    </citation>
    <scope>NUCLEOTIDE SEQUENCE</scope>
</reference>
<organism evidence="1 2">
    <name type="scientific">Strongylocentrotus purpuratus</name>
    <name type="common">Purple sea urchin</name>
    <dbReference type="NCBI Taxonomy" id="7668"/>
    <lineage>
        <taxon>Eukaryota</taxon>
        <taxon>Metazoa</taxon>
        <taxon>Echinodermata</taxon>
        <taxon>Eleutherozoa</taxon>
        <taxon>Echinozoa</taxon>
        <taxon>Echinoidea</taxon>
        <taxon>Euechinoidea</taxon>
        <taxon>Echinacea</taxon>
        <taxon>Camarodonta</taxon>
        <taxon>Echinidea</taxon>
        <taxon>Strongylocentrotidae</taxon>
        <taxon>Strongylocentrotus</taxon>
    </lineage>
</organism>
<dbReference type="KEGG" id="spu:105437093"/>
<evidence type="ECO:0000313" key="2">
    <source>
        <dbReference type="Proteomes" id="UP000007110"/>
    </source>
</evidence>
<dbReference type="AlphaFoldDB" id="A0A7M7T0J1"/>